<protein>
    <submittedName>
        <fullName evidence="3">Fatty acid desaturase</fullName>
    </submittedName>
</protein>
<feature type="transmembrane region" description="Helical" evidence="1">
    <location>
        <begin position="54"/>
        <end position="75"/>
    </location>
</feature>
<dbReference type="InterPro" id="IPR005804">
    <property type="entry name" value="FA_desaturase_dom"/>
</dbReference>
<feature type="transmembrane region" description="Helical" evidence="1">
    <location>
        <begin position="87"/>
        <end position="111"/>
    </location>
</feature>
<dbReference type="AlphaFoldDB" id="A0A2R7UGL2"/>
<keyword evidence="1" id="KW-0472">Membrane</keyword>
<dbReference type="GO" id="GO:0008610">
    <property type="term" value="P:lipid biosynthetic process"/>
    <property type="evidence" value="ECO:0007669"/>
    <property type="project" value="UniProtKB-ARBA"/>
</dbReference>
<dbReference type="PANTHER" id="PTHR19353">
    <property type="entry name" value="FATTY ACID DESATURASE 2"/>
    <property type="match status" value="1"/>
</dbReference>
<dbReference type="GO" id="GO:0016020">
    <property type="term" value="C:membrane"/>
    <property type="evidence" value="ECO:0007669"/>
    <property type="project" value="TreeGrafter"/>
</dbReference>
<feature type="transmembrane region" description="Helical" evidence="1">
    <location>
        <begin position="205"/>
        <end position="225"/>
    </location>
</feature>
<evidence type="ECO:0000259" key="2">
    <source>
        <dbReference type="Pfam" id="PF00487"/>
    </source>
</evidence>
<proteinExistence type="predicted"/>
<feature type="domain" description="Fatty acid desaturase" evidence="2">
    <location>
        <begin position="54"/>
        <end position="280"/>
    </location>
</feature>
<evidence type="ECO:0000256" key="1">
    <source>
        <dbReference type="SAM" id="Phobius"/>
    </source>
</evidence>
<reference evidence="3 4" key="1">
    <citation type="submission" date="2018-04" db="EMBL/GenBank/DDBJ databases">
        <authorList>
            <person name="Go L.Y."/>
            <person name="Mitchell J.A."/>
        </authorList>
    </citation>
    <scope>NUCLEOTIDE SEQUENCE [LARGE SCALE GENOMIC DNA]</scope>
    <source>
        <strain evidence="3 4">KCJK7865</strain>
    </source>
</reference>
<dbReference type="Proteomes" id="UP000244874">
    <property type="component" value="Unassembled WGS sequence"/>
</dbReference>
<accession>A0A2R7UGL2</accession>
<gene>
    <name evidence="3" type="ORF">DBB42_19205</name>
</gene>
<dbReference type="InterPro" id="IPR012171">
    <property type="entry name" value="Fatty_acid_desaturase"/>
</dbReference>
<dbReference type="Pfam" id="PF00487">
    <property type="entry name" value="FA_desaturase"/>
    <property type="match status" value="1"/>
</dbReference>
<evidence type="ECO:0000313" key="3">
    <source>
        <dbReference type="EMBL" id="PTU50615.1"/>
    </source>
</evidence>
<sequence>MTQLALDKPLLRPERSLLTPSALETTLVIGYALLLFAAPLALLVAIVDRAPQAWPLALPLLLLAGYGLFLQGILGHEGFHFNLSDNRLYSCMLAVVLSSMLTGFCVTGYFVDHWQHHRYNGSPQDPDWRLLRRYRLAATRLLVSRLHATAWYLLQTVRLALPGAKVSGTLPLPDRQIRLLARANLACQLLWPALWLLLAAKWPPLLPAVAGCLLLALLISALNAYQEHAFETDVALPVARSRTAALSTLLHLGSNYHLEHHLYPRVPCWRLPRLHRQLLASGWYEGRQALIEPRFFGALRYCKARFPYAGAWQTMPPPGSPGL</sequence>
<comment type="caution">
    <text evidence="3">The sequence shown here is derived from an EMBL/GenBank/DDBJ whole genome shotgun (WGS) entry which is preliminary data.</text>
</comment>
<feature type="transmembrane region" description="Helical" evidence="1">
    <location>
        <begin position="179"/>
        <end position="199"/>
    </location>
</feature>
<dbReference type="PANTHER" id="PTHR19353:SF19">
    <property type="entry name" value="DELTA(5) FATTY ACID DESATURASE C-RELATED"/>
    <property type="match status" value="1"/>
</dbReference>
<dbReference type="RefSeq" id="WP_085601801.1">
    <property type="nucleotide sequence ID" value="NZ_QANO01000141.1"/>
</dbReference>
<dbReference type="EMBL" id="QANO01000141">
    <property type="protein sequence ID" value="PTU50615.1"/>
    <property type="molecule type" value="Genomic_DNA"/>
</dbReference>
<keyword evidence="1" id="KW-0812">Transmembrane</keyword>
<keyword evidence="1" id="KW-1133">Transmembrane helix</keyword>
<dbReference type="GO" id="GO:0016717">
    <property type="term" value="F:oxidoreductase activity, acting on paired donors, with oxidation of a pair of donors resulting in the reduction of molecular oxygen to two molecules of water"/>
    <property type="evidence" value="ECO:0007669"/>
    <property type="project" value="TreeGrafter"/>
</dbReference>
<organism evidence="3 4">
    <name type="scientific">Pseudomonas plecoglossicida</name>
    <dbReference type="NCBI Taxonomy" id="70775"/>
    <lineage>
        <taxon>Bacteria</taxon>
        <taxon>Pseudomonadati</taxon>
        <taxon>Pseudomonadota</taxon>
        <taxon>Gammaproteobacteria</taxon>
        <taxon>Pseudomonadales</taxon>
        <taxon>Pseudomonadaceae</taxon>
        <taxon>Pseudomonas</taxon>
    </lineage>
</organism>
<feature type="transmembrane region" description="Helical" evidence="1">
    <location>
        <begin position="28"/>
        <end position="47"/>
    </location>
</feature>
<evidence type="ECO:0000313" key="4">
    <source>
        <dbReference type="Proteomes" id="UP000244874"/>
    </source>
</evidence>
<name>A0A2R7UGL2_PSEDL</name>